<evidence type="ECO:0000256" key="1">
    <source>
        <dbReference type="ARBA" id="ARBA00004127"/>
    </source>
</evidence>
<feature type="domain" description="DUF1232" evidence="6">
    <location>
        <begin position="38"/>
        <end position="74"/>
    </location>
</feature>
<evidence type="ECO:0000313" key="7">
    <source>
        <dbReference type="EMBL" id="BBB90046.1"/>
    </source>
</evidence>
<keyword evidence="3 5" id="KW-1133">Transmembrane helix</keyword>
<dbReference type="AlphaFoldDB" id="A0A348AG48"/>
<sequence>MITKWLQFKNFTQRLWVLKNNLYVLLLVLKHPRTPGSVKLMAGAAMFYLISPIDIVSDVVPFFGFLDDLVVVPFILAAAINQVPAGILDECRKTAEKYPLRKRLLKWLTIVFIAVVILVTGIYYLVK</sequence>
<accession>A0A348AG48</accession>
<feature type="transmembrane region" description="Helical" evidence="5">
    <location>
        <begin position="107"/>
        <end position="126"/>
    </location>
</feature>
<protein>
    <recommendedName>
        <fullName evidence="6">DUF1232 domain-containing protein</fullName>
    </recommendedName>
</protein>
<organism evidence="7 8">
    <name type="scientific">Methylomusa anaerophila</name>
    <dbReference type="NCBI Taxonomy" id="1930071"/>
    <lineage>
        <taxon>Bacteria</taxon>
        <taxon>Bacillati</taxon>
        <taxon>Bacillota</taxon>
        <taxon>Negativicutes</taxon>
        <taxon>Selenomonadales</taxon>
        <taxon>Sporomusaceae</taxon>
        <taxon>Methylomusa</taxon>
    </lineage>
</organism>
<evidence type="ECO:0000259" key="6">
    <source>
        <dbReference type="Pfam" id="PF06803"/>
    </source>
</evidence>
<gene>
    <name evidence="7" type="ORF">MAMMFC1_00694</name>
</gene>
<dbReference type="Pfam" id="PF06803">
    <property type="entry name" value="DUF1232"/>
    <property type="match status" value="1"/>
</dbReference>
<dbReference type="OrthoDB" id="9800202at2"/>
<evidence type="ECO:0000256" key="5">
    <source>
        <dbReference type="SAM" id="Phobius"/>
    </source>
</evidence>
<keyword evidence="8" id="KW-1185">Reference proteome</keyword>
<proteinExistence type="predicted"/>
<dbReference type="KEGG" id="mana:MAMMFC1_00694"/>
<dbReference type="RefSeq" id="WP_126306486.1">
    <property type="nucleotide sequence ID" value="NZ_AP018449.1"/>
</dbReference>
<comment type="subcellular location">
    <subcellularLocation>
        <location evidence="1">Endomembrane system</location>
        <topology evidence="1">Multi-pass membrane protein</topology>
    </subcellularLocation>
</comment>
<dbReference type="EMBL" id="AP018449">
    <property type="protein sequence ID" value="BBB90046.1"/>
    <property type="molecule type" value="Genomic_DNA"/>
</dbReference>
<evidence type="ECO:0000313" key="8">
    <source>
        <dbReference type="Proteomes" id="UP000276437"/>
    </source>
</evidence>
<dbReference type="GO" id="GO:0012505">
    <property type="term" value="C:endomembrane system"/>
    <property type="evidence" value="ECO:0007669"/>
    <property type="project" value="UniProtKB-SubCell"/>
</dbReference>
<evidence type="ECO:0000256" key="4">
    <source>
        <dbReference type="ARBA" id="ARBA00023136"/>
    </source>
</evidence>
<dbReference type="Proteomes" id="UP000276437">
    <property type="component" value="Chromosome"/>
</dbReference>
<evidence type="ECO:0000256" key="2">
    <source>
        <dbReference type="ARBA" id="ARBA00022692"/>
    </source>
</evidence>
<evidence type="ECO:0000256" key="3">
    <source>
        <dbReference type="ARBA" id="ARBA00022989"/>
    </source>
</evidence>
<keyword evidence="2 5" id="KW-0812">Transmembrane</keyword>
<name>A0A348AG48_9FIRM</name>
<keyword evidence="4 5" id="KW-0472">Membrane</keyword>
<dbReference type="InterPro" id="IPR010652">
    <property type="entry name" value="DUF1232"/>
</dbReference>
<reference evidence="7 8" key="1">
    <citation type="journal article" date="2018" name="Int. J. Syst. Evol. Microbiol.">
        <title>Methylomusa anaerophila gen. nov., sp. nov., an anaerobic methanol-utilizing bacterium isolated from a microbial fuel cell.</title>
        <authorList>
            <person name="Amano N."/>
            <person name="Yamamuro A."/>
            <person name="Miyahara M."/>
            <person name="Kouzuma A."/>
            <person name="Abe T."/>
            <person name="Watanabe K."/>
        </authorList>
    </citation>
    <scope>NUCLEOTIDE SEQUENCE [LARGE SCALE GENOMIC DNA]</scope>
    <source>
        <strain evidence="7 8">MMFC1</strain>
    </source>
</reference>